<evidence type="ECO:0000313" key="8">
    <source>
        <dbReference type="Proteomes" id="UP001501446"/>
    </source>
</evidence>
<dbReference type="Proteomes" id="UP001501446">
    <property type="component" value="Unassembled WGS sequence"/>
</dbReference>
<dbReference type="PANTHER" id="PTHR42711">
    <property type="entry name" value="ABC TRANSPORTER ATP-BINDING PROTEIN"/>
    <property type="match status" value="1"/>
</dbReference>
<comment type="caution">
    <text evidence="7">The sequence shown here is derived from an EMBL/GenBank/DDBJ whole genome shotgun (WGS) entry which is preliminary data.</text>
</comment>
<dbReference type="Gene3D" id="3.40.50.300">
    <property type="entry name" value="P-loop containing nucleotide triphosphate hydrolases"/>
    <property type="match status" value="1"/>
</dbReference>
<dbReference type="InterPro" id="IPR003439">
    <property type="entry name" value="ABC_transporter-like_ATP-bd"/>
</dbReference>
<keyword evidence="4 7" id="KW-0067">ATP-binding</keyword>
<dbReference type="SMART" id="SM00382">
    <property type="entry name" value="AAA"/>
    <property type="match status" value="1"/>
</dbReference>
<evidence type="ECO:0000259" key="6">
    <source>
        <dbReference type="PROSITE" id="PS50893"/>
    </source>
</evidence>
<dbReference type="InterPro" id="IPR027417">
    <property type="entry name" value="P-loop_NTPase"/>
</dbReference>
<proteinExistence type="predicted"/>
<keyword evidence="2" id="KW-0813">Transport</keyword>
<dbReference type="PROSITE" id="PS50893">
    <property type="entry name" value="ABC_TRANSPORTER_2"/>
    <property type="match status" value="1"/>
</dbReference>
<keyword evidence="3" id="KW-0547">Nucleotide-binding</keyword>
<reference evidence="8" key="1">
    <citation type="journal article" date="2019" name="Int. J. Syst. Evol. Microbiol.">
        <title>The Global Catalogue of Microorganisms (GCM) 10K type strain sequencing project: providing services to taxonomists for standard genome sequencing and annotation.</title>
        <authorList>
            <consortium name="The Broad Institute Genomics Platform"/>
            <consortium name="The Broad Institute Genome Sequencing Center for Infectious Disease"/>
            <person name="Wu L."/>
            <person name="Ma J."/>
        </authorList>
    </citation>
    <scope>NUCLEOTIDE SEQUENCE [LARGE SCALE GENOMIC DNA]</scope>
    <source>
        <strain evidence="8">JCM 18958</strain>
    </source>
</reference>
<protein>
    <submittedName>
        <fullName evidence="7">ABC transporter ATP-binding protein</fullName>
    </submittedName>
</protein>
<evidence type="ECO:0000256" key="4">
    <source>
        <dbReference type="ARBA" id="ARBA00022840"/>
    </source>
</evidence>
<evidence type="ECO:0000256" key="5">
    <source>
        <dbReference type="ARBA" id="ARBA00023251"/>
    </source>
</evidence>
<dbReference type="InterPro" id="IPR017871">
    <property type="entry name" value="ABC_transporter-like_CS"/>
</dbReference>
<dbReference type="CDD" id="cd03230">
    <property type="entry name" value="ABC_DR_subfamily_A"/>
    <property type="match status" value="1"/>
</dbReference>
<organism evidence="7 8">
    <name type="scientific">Kocuria gwangalliensis</name>
    <dbReference type="NCBI Taxonomy" id="501592"/>
    <lineage>
        <taxon>Bacteria</taxon>
        <taxon>Bacillati</taxon>
        <taxon>Actinomycetota</taxon>
        <taxon>Actinomycetes</taxon>
        <taxon>Micrococcales</taxon>
        <taxon>Micrococcaceae</taxon>
        <taxon>Kocuria</taxon>
    </lineage>
</organism>
<dbReference type="EMBL" id="BAABLN010000031">
    <property type="protein sequence ID" value="GAA4701175.1"/>
    <property type="molecule type" value="Genomic_DNA"/>
</dbReference>
<dbReference type="GO" id="GO:0005524">
    <property type="term" value="F:ATP binding"/>
    <property type="evidence" value="ECO:0007669"/>
    <property type="project" value="UniProtKB-KW"/>
</dbReference>
<comment type="subcellular location">
    <subcellularLocation>
        <location evidence="1">Cell membrane</location>
        <topology evidence="1">Peripheral membrane protein</topology>
    </subcellularLocation>
</comment>
<dbReference type="InterPro" id="IPR050763">
    <property type="entry name" value="ABC_transporter_ATP-binding"/>
</dbReference>
<feature type="domain" description="ABC transporter" evidence="6">
    <location>
        <begin position="2"/>
        <end position="220"/>
    </location>
</feature>
<sequence>MFRTRKETVHAVNDVSLRIDRGEIVALLGPNGAGKTTLLDIILGMSDPQDGTVSVFGRSPREAVSRGLVGAVQQTGGLLDDLSVRETVVMIASLYRKHMPVDEALERAGATTFAKRKVSKCSGGQQQRVRFALALLPEPDLLVLDEPTAGMDVQSRHEFWDTMHAEAREGRTVVFATHYLQEAEDFAQRVVLLDRGAVHHDGTVDSFRSASTHQAVTFTWPEPTPLPGLPGITHLDRKGSRVIAHTHESDRLARVLLTQTPAAELEISRGGLEDAFTALISRSDDT</sequence>
<evidence type="ECO:0000313" key="7">
    <source>
        <dbReference type="EMBL" id="GAA4701175.1"/>
    </source>
</evidence>
<evidence type="ECO:0000256" key="2">
    <source>
        <dbReference type="ARBA" id="ARBA00022448"/>
    </source>
</evidence>
<evidence type="ECO:0000256" key="3">
    <source>
        <dbReference type="ARBA" id="ARBA00022741"/>
    </source>
</evidence>
<gene>
    <name evidence="7" type="ORF">GCM10025781_19390</name>
</gene>
<keyword evidence="5" id="KW-0046">Antibiotic resistance</keyword>
<evidence type="ECO:0000256" key="1">
    <source>
        <dbReference type="ARBA" id="ARBA00004202"/>
    </source>
</evidence>
<name>A0ABP8X7E9_9MICC</name>
<accession>A0ABP8X7E9</accession>
<dbReference type="PANTHER" id="PTHR42711:SF17">
    <property type="entry name" value="ABC TRANSPORTER ATP-BINDING PROTEIN"/>
    <property type="match status" value="1"/>
</dbReference>
<dbReference type="SUPFAM" id="SSF52540">
    <property type="entry name" value="P-loop containing nucleoside triphosphate hydrolases"/>
    <property type="match status" value="1"/>
</dbReference>
<dbReference type="PROSITE" id="PS00211">
    <property type="entry name" value="ABC_TRANSPORTER_1"/>
    <property type="match status" value="1"/>
</dbReference>
<dbReference type="InterPro" id="IPR003593">
    <property type="entry name" value="AAA+_ATPase"/>
</dbReference>
<keyword evidence="8" id="KW-1185">Reference proteome</keyword>
<dbReference type="Pfam" id="PF00005">
    <property type="entry name" value="ABC_tran"/>
    <property type="match status" value="1"/>
</dbReference>